<dbReference type="Proteomes" id="UP000274786">
    <property type="component" value="Unassembled WGS sequence"/>
</dbReference>
<reference evidence="1 2" key="1">
    <citation type="submission" date="2018-10" db="EMBL/GenBank/DDBJ databases">
        <title>Comparative analysis of microorganisms from saline springs in Andes Mountain Range, Colombia.</title>
        <authorList>
            <person name="Rubin E."/>
        </authorList>
    </citation>
    <scope>NUCLEOTIDE SEQUENCE [LARGE SCALE GENOMIC DNA]</scope>
    <source>
        <strain evidence="1 2">USBA GBX 843</strain>
    </source>
</reference>
<evidence type="ECO:0008006" key="3">
    <source>
        <dbReference type="Google" id="ProtNLM"/>
    </source>
</evidence>
<dbReference type="InterPro" id="IPR014347">
    <property type="entry name" value="Tautomerase/MIF_sf"/>
</dbReference>
<protein>
    <recommendedName>
        <fullName evidence="3">4-oxalocrotonate tautomerase</fullName>
    </recommendedName>
</protein>
<accession>A0A498C635</accession>
<gene>
    <name evidence="1" type="ORF">BCL79_2867</name>
</gene>
<dbReference type="SUPFAM" id="SSF55331">
    <property type="entry name" value="Tautomerase/MIF"/>
    <property type="match status" value="1"/>
</dbReference>
<sequence length="172" mass="18490">MLPGAAFGSNGVPLRNRSIPMPNITLILPANAFDAATRQRLLQAVHGAAVRASGLGAEPAQQRLCWVMLQEIAAGHWLCGGQDIGAHCIPCQVEVRIPHGVLDARQRADYARQLHEAIAGCLRPEDPRVLLSSIVMTDIADGHWAANGRLWHLNDFVQAAGYAHLQSQLASA</sequence>
<comment type="caution">
    <text evidence="1">The sequence shown here is derived from an EMBL/GenBank/DDBJ whole genome shotgun (WGS) entry which is preliminary data.</text>
</comment>
<name>A0A498C635_9GAMM</name>
<dbReference type="EMBL" id="RCDC01000006">
    <property type="protein sequence ID" value="RLK51724.1"/>
    <property type="molecule type" value="Genomic_DNA"/>
</dbReference>
<proteinExistence type="predicted"/>
<evidence type="ECO:0000313" key="1">
    <source>
        <dbReference type="EMBL" id="RLK51724.1"/>
    </source>
</evidence>
<evidence type="ECO:0000313" key="2">
    <source>
        <dbReference type="Proteomes" id="UP000274786"/>
    </source>
</evidence>
<organism evidence="1 2">
    <name type="scientific">Stenotrophomonas rhizophila</name>
    <dbReference type="NCBI Taxonomy" id="216778"/>
    <lineage>
        <taxon>Bacteria</taxon>
        <taxon>Pseudomonadati</taxon>
        <taxon>Pseudomonadota</taxon>
        <taxon>Gammaproteobacteria</taxon>
        <taxon>Lysobacterales</taxon>
        <taxon>Lysobacteraceae</taxon>
        <taxon>Stenotrophomonas</taxon>
    </lineage>
</organism>
<dbReference type="AlphaFoldDB" id="A0A498C635"/>
<dbReference type="Gene3D" id="3.30.429.10">
    <property type="entry name" value="Macrophage Migration Inhibitory Factor"/>
    <property type="match status" value="1"/>
</dbReference>